<organism evidence="1 2">
    <name type="scientific">Colletotrichum shisoi</name>
    <dbReference type="NCBI Taxonomy" id="2078593"/>
    <lineage>
        <taxon>Eukaryota</taxon>
        <taxon>Fungi</taxon>
        <taxon>Dikarya</taxon>
        <taxon>Ascomycota</taxon>
        <taxon>Pezizomycotina</taxon>
        <taxon>Sordariomycetes</taxon>
        <taxon>Hypocreomycetidae</taxon>
        <taxon>Glomerellales</taxon>
        <taxon>Glomerellaceae</taxon>
        <taxon>Colletotrichum</taxon>
        <taxon>Colletotrichum destructivum species complex</taxon>
    </lineage>
</organism>
<accession>A0A5Q4BEV2</accession>
<dbReference type="EMBL" id="PUHP01001626">
    <property type="protein sequence ID" value="TQN65440.1"/>
    <property type="molecule type" value="Genomic_DNA"/>
</dbReference>
<evidence type="ECO:0000313" key="1">
    <source>
        <dbReference type="EMBL" id="TQN65440.1"/>
    </source>
</evidence>
<protein>
    <submittedName>
        <fullName evidence="1">Uncharacterized protein</fullName>
    </submittedName>
</protein>
<comment type="caution">
    <text evidence="1">The sequence shown here is derived from an EMBL/GenBank/DDBJ whole genome shotgun (WGS) entry which is preliminary data.</text>
</comment>
<name>A0A5Q4BEV2_9PEZI</name>
<dbReference type="Proteomes" id="UP000326340">
    <property type="component" value="Unassembled WGS sequence"/>
</dbReference>
<keyword evidence="2" id="KW-1185">Reference proteome</keyword>
<evidence type="ECO:0000313" key="2">
    <source>
        <dbReference type="Proteomes" id="UP000326340"/>
    </source>
</evidence>
<proteinExistence type="predicted"/>
<sequence>MWSRFGYAIDHRCWRHKDHNDKKFLIKYKSEYESDDKPNSNDDLLEFGPLTLSPSASSLTTPPSLARRRSCVFTPELMAVKSYGRPSPYRCPSPTAPPVLRLLRNVEPISFFLSLIAAAANAKPPVCNAEHQHCKHHYHLQQTHARPVPRRLPAPAESVCAHHPCLPLLFPL</sequence>
<dbReference type="AlphaFoldDB" id="A0A5Q4BEV2"/>
<gene>
    <name evidence="1" type="ORF">CSHISOI_09991</name>
</gene>
<reference evidence="1 2" key="1">
    <citation type="journal article" date="2019" name="Sci. Rep.">
        <title>Colletotrichum shisoi sp. nov., an anthracnose pathogen of Perilla frutescens in Japan: molecular phylogenetic, morphological and genomic evidence.</title>
        <authorList>
            <person name="Gan P."/>
            <person name="Tsushima A."/>
            <person name="Hiroyama R."/>
            <person name="Narusaka M."/>
            <person name="Takano Y."/>
            <person name="Narusaka Y."/>
            <person name="Kawaradani M."/>
            <person name="Damm U."/>
            <person name="Shirasu K."/>
        </authorList>
    </citation>
    <scope>NUCLEOTIDE SEQUENCE [LARGE SCALE GENOMIC DNA]</scope>
    <source>
        <strain evidence="1 2">PG-2018a</strain>
    </source>
</reference>